<sequence>MNNHKTLLIAAAFSFRALADSTVSGVELHITSVQQGLWVVVSQSGEPVEGVDISLSGVLGSEITPANGTLFLRSDVASTRSSRVTATLMNGTTVTQRVILTKSDKH</sequence>
<gene>
    <name evidence="1" type="ORF">SAMN02745132_04009</name>
</gene>
<dbReference type="EMBL" id="FUXU01000082">
    <property type="protein sequence ID" value="SKA65855.1"/>
    <property type="molecule type" value="Genomic_DNA"/>
</dbReference>
<reference evidence="2" key="1">
    <citation type="submission" date="2017-02" db="EMBL/GenBank/DDBJ databases">
        <authorList>
            <person name="Varghese N."/>
            <person name="Submissions S."/>
        </authorList>
    </citation>
    <scope>NUCLEOTIDE SEQUENCE [LARGE SCALE GENOMIC DNA]</scope>
    <source>
        <strain evidence="2">DSM 22720</strain>
    </source>
</reference>
<dbReference type="Proteomes" id="UP000190162">
    <property type="component" value="Unassembled WGS sequence"/>
</dbReference>
<name>A0A1T4VLT7_9GAMM</name>
<organism evidence="1 2">
    <name type="scientific">Enterovibrio nigricans DSM 22720</name>
    <dbReference type="NCBI Taxonomy" id="1121868"/>
    <lineage>
        <taxon>Bacteria</taxon>
        <taxon>Pseudomonadati</taxon>
        <taxon>Pseudomonadota</taxon>
        <taxon>Gammaproteobacteria</taxon>
        <taxon>Vibrionales</taxon>
        <taxon>Vibrionaceae</taxon>
        <taxon>Enterovibrio</taxon>
    </lineage>
</organism>
<evidence type="ECO:0000313" key="1">
    <source>
        <dbReference type="EMBL" id="SKA65855.1"/>
    </source>
</evidence>
<dbReference type="OrthoDB" id="5919044at2"/>
<dbReference type="RefSeq" id="WP_078754146.1">
    <property type="nucleotide sequence ID" value="NZ_FUXU01000082.1"/>
</dbReference>
<keyword evidence="2" id="KW-1185">Reference proteome</keyword>
<accession>A0A1T4VLT7</accession>
<dbReference type="AlphaFoldDB" id="A0A1T4VLT7"/>
<proteinExistence type="predicted"/>
<evidence type="ECO:0000313" key="2">
    <source>
        <dbReference type="Proteomes" id="UP000190162"/>
    </source>
</evidence>
<protein>
    <submittedName>
        <fullName evidence="1">Uncharacterized protein</fullName>
    </submittedName>
</protein>